<sequence>MKYLAWMSIQKALLTDIWYTAMASDLFSSRYFSSRISKNDIYKTMDFIMSIPPEKQRDNDFRMHRLMEMDENERRSIEKVNELLFVNRPVDLLTEYLKDGVLYLKSRGYKKVGSVGFCFGGGMSINLGCTGTVDVMAIYYGENPEPLEKLKNVNAVIGFYAGEDKRITSKAPDLISELYKYNKEVTVKIYPGTYHAFFNSTRPKIYNDAAARDSWELLVQFFNNHL</sequence>
<dbReference type="EMBL" id="FWYE01000003">
    <property type="protein sequence ID" value="SMD31337.1"/>
    <property type="molecule type" value="Genomic_DNA"/>
</dbReference>
<reference evidence="2 3" key="1">
    <citation type="submission" date="2017-04" db="EMBL/GenBank/DDBJ databases">
        <authorList>
            <person name="Varghese N."/>
            <person name="Submissions S."/>
        </authorList>
    </citation>
    <scope>NUCLEOTIDE SEQUENCE [LARGE SCALE GENOMIC DNA]</scope>
    <source>
        <strain evidence="2 3">DSM 9789</strain>
    </source>
</reference>
<dbReference type="GO" id="GO:0016787">
    <property type="term" value="F:hydrolase activity"/>
    <property type="evidence" value="ECO:0007669"/>
    <property type="project" value="InterPro"/>
</dbReference>
<evidence type="ECO:0000313" key="3">
    <source>
        <dbReference type="Proteomes" id="UP000192315"/>
    </source>
</evidence>
<dbReference type="InterPro" id="IPR051049">
    <property type="entry name" value="Dienelactone_hydrolase-like"/>
</dbReference>
<dbReference type="PANTHER" id="PTHR46623">
    <property type="entry name" value="CARBOXYMETHYLENEBUTENOLIDASE-RELATED"/>
    <property type="match status" value="1"/>
</dbReference>
<gene>
    <name evidence="2" type="ORF">SAMN02745355_1265</name>
</gene>
<dbReference type="Gene3D" id="3.40.50.1820">
    <property type="entry name" value="alpha/beta hydrolase"/>
    <property type="match status" value="1"/>
</dbReference>
<organism evidence="2 3">
    <name type="scientific">Picrophilus torridus (strain ATCC 700027 / DSM 9790 / JCM 10055 / NBRC 100828 / KAW 2/3)</name>
    <dbReference type="NCBI Taxonomy" id="1122961"/>
    <lineage>
        <taxon>Archaea</taxon>
        <taxon>Methanobacteriati</taxon>
        <taxon>Thermoplasmatota</taxon>
        <taxon>Thermoplasmata</taxon>
        <taxon>Thermoplasmatales</taxon>
        <taxon>Picrophilaceae</taxon>
        <taxon>Picrophilus</taxon>
    </lineage>
</organism>
<name>A0A8G2FXI0_PICTO</name>
<dbReference type="Proteomes" id="UP000192315">
    <property type="component" value="Unassembled WGS sequence"/>
</dbReference>
<protein>
    <submittedName>
        <fullName evidence="2">Carboxymethylenebutenolidase</fullName>
    </submittedName>
</protein>
<dbReference type="InterPro" id="IPR002925">
    <property type="entry name" value="Dienelactn_hydro"/>
</dbReference>
<dbReference type="PANTHER" id="PTHR46623:SF6">
    <property type="entry name" value="ALPHA_BETA-HYDROLASES SUPERFAMILY PROTEIN"/>
    <property type="match status" value="1"/>
</dbReference>
<proteinExistence type="predicted"/>
<accession>A0A8G2FXI0</accession>
<evidence type="ECO:0000313" key="2">
    <source>
        <dbReference type="EMBL" id="SMD31337.1"/>
    </source>
</evidence>
<dbReference type="InterPro" id="IPR029058">
    <property type="entry name" value="AB_hydrolase_fold"/>
</dbReference>
<dbReference type="RefSeq" id="WP_084273032.1">
    <property type="nucleotide sequence ID" value="NZ_FWYE01000003.1"/>
</dbReference>
<evidence type="ECO:0000259" key="1">
    <source>
        <dbReference type="Pfam" id="PF01738"/>
    </source>
</evidence>
<dbReference type="Pfam" id="PF01738">
    <property type="entry name" value="DLH"/>
    <property type="match status" value="1"/>
</dbReference>
<keyword evidence="3" id="KW-1185">Reference proteome</keyword>
<comment type="caution">
    <text evidence="2">The sequence shown here is derived from an EMBL/GenBank/DDBJ whole genome shotgun (WGS) entry which is preliminary data.</text>
</comment>
<feature type="domain" description="Dienelactone hydrolase" evidence="1">
    <location>
        <begin position="46"/>
        <end position="225"/>
    </location>
</feature>
<dbReference type="SUPFAM" id="SSF53474">
    <property type="entry name" value="alpha/beta-Hydrolases"/>
    <property type="match status" value="1"/>
</dbReference>
<dbReference type="AlphaFoldDB" id="A0A8G2FXI0"/>